<keyword evidence="4" id="KW-1185">Reference proteome</keyword>
<dbReference type="PANTHER" id="PTHR47926:SF469">
    <property type="entry name" value="DYW DOMAIN-CONTAINING PROTEIN"/>
    <property type="match status" value="1"/>
</dbReference>
<accession>A0A7J7NCK6</accession>
<protein>
    <recommendedName>
        <fullName evidence="5">Pentatricopeptide repeat-containing protein</fullName>
    </recommendedName>
</protein>
<dbReference type="OrthoDB" id="185373at2759"/>
<evidence type="ECO:0000313" key="4">
    <source>
        <dbReference type="Proteomes" id="UP000541444"/>
    </source>
</evidence>
<dbReference type="PANTHER" id="PTHR47926">
    <property type="entry name" value="PENTATRICOPEPTIDE REPEAT-CONTAINING PROTEIN"/>
    <property type="match status" value="1"/>
</dbReference>
<feature type="repeat" description="PPR" evidence="2">
    <location>
        <begin position="152"/>
        <end position="186"/>
    </location>
</feature>
<evidence type="ECO:0008006" key="5">
    <source>
        <dbReference type="Google" id="ProtNLM"/>
    </source>
</evidence>
<dbReference type="GO" id="GO:0009451">
    <property type="term" value="P:RNA modification"/>
    <property type="evidence" value="ECO:0007669"/>
    <property type="project" value="InterPro"/>
</dbReference>
<dbReference type="AlphaFoldDB" id="A0A7J7NCK6"/>
<organism evidence="3 4">
    <name type="scientific">Kingdonia uniflora</name>
    <dbReference type="NCBI Taxonomy" id="39325"/>
    <lineage>
        <taxon>Eukaryota</taxon>
        <taxon>Viridiplantae</taxon>
        <taxon>Streptophyta</taxon>
        <taxon>Embryophyta</taxon>
        <taxon>Tracheophyta</taxon>
        <taxon>Spermatophyta</taxon>
        <taxon>Magnoliopsida</taxon>
        <taxon>Ranunculales</taxon>
        <taxon>Circaeasteraceae</taxon>
        <taxon>Kingdonia</taxon>
    </lineage>
</organism>
<dbReference type="InterPro" id="IPR011990">
    <property type="entry name" value="TPR-like_helical_dom_sf"/>
</dbReference>
<sequence length="233" mass="26277">MKIHGRILRDGHLSDYLFLMTWMDFFAICGSGNEGARVFDEIPDRDTAVWNVLILCYVRNGGTRNVFSLFDVMQRPKNGCKPYNATCLVLLQESAQLCRLSFGERVHDYVEEHGYGKSIKICNSLITMYARCRCVDKAIRAIRVFRGILLKDVVTWTALITRLAINGQGRDAIESFTEMQRRGVYPDVQMFIGVCLIGTYICSSNRGCDSSSDAAFGLTIVGVEQASFLLHFQ</sequence>
<feature type="non-terminal residue" evidence="3">
    <location>
        <position position="1"/>
    </location>
</feature>
<dbReference type="Pfam" id="PF01535">
    <property type="entry name" value="PPR"/>
    <property type="match status" value="2"/>
</dbReference>
<reference evidence="3 4" key="1">
    <citation type="journal article" date="2020" name="IScience">
        <title>Genome Sequencing of the Endangered Kingdonia uniflora (Circaeasteraceae, Ranunculales) Reveals Potential Mechanisms of Evolutionary Specialization.</title>
        <authorList>
            <person name="Sun Y."/>
            <person name="Deng T."/>
            <person name="Zhang A."/>
            <person name="Moore M.J."/>
            <person name="Landis J.B."/>
            <person name="Lin N."/>
            <person name="Zhang H."/>
            <person name="Zhang X."/>
            <person name="Huang J."/>
            <person name="Zhang X."/>
            <person name="Sun H."/>
            <person name="Wang H."/>
        </authorList>
    </citation>
    <scope>NUCLEOTIDE SEQUENCE [LARGE SCALE GENOMIC DNA]</scope>
    <source>
        <strain evidence="3">TB1705</strain>
        <tissue evidence="3">Leaf</tissue>
    </source>
</reference>
<dbReference type="Proteomes" id="UP000541444">
    <property type="component" value="Unassembled WGS sequence"/>
</dbReference>
<dbReference type="InterPro" id="IPR046960">
    <property type="entry name" value="PPR_At4g14850-like_plant"/>
</dbReference>
<name>A0A7J7NCK6_9MAGN</name>
<dbReference type="EMBL" id="JACGCM010000882">
    <property type="protein sequence ID" value="KAF6164895.1"/>
    <property type="molecule type" value="Genomic_DNA"/>
</dbReference>
<dbReference type="GO" id="GO:0003723">
    <property type="term" value="F:RNA binding"/>
    <property type="evidence" value="ECO:0007669"/>
    <property type="project" value="InterPro"/>
</dbReference>
<evidence type="ECO:0000256" key="2">
    <source>
        <dbReference type="PROSITE-ProRule" id="PRU00708"/>
    </source>
</evidence>
<dbReference type="Pfam" id="PF13041">
    <property type="entry name" value="PPR_2"/>
    <property type="match status" value="1"/>
</dbReference>
<dbReference type="Gene3D" id="1.25.40.10">
    <property type="entry name" value="Tetratricopeptide repeat domain"/>
    <property type="match status" value="2"/>
</dbReference>
<keyword evidence="1" id="KW-0677">Repeat</keyword>
<dbReference type="NCBIfam" id="TIGR00756">
    <property type="entry name" value="PPR"/>
    <property type="match status" value="1"/>
</dbReference>
<evidence type="ECO:0000256" key="1">
    <source>
        <dbReference type="ARBA" id="ARBA00022737"/>
    </source>
</evidence>
<proteinExistence type="predicted"/>
<evidence type="ECO:0000313" key="3">
    <source>
        <dbReference type="EMBL" id="KAF6164895.1"/>
    </source>
</evidence>
<gene>
    <name evidence="3" type="ORF">GIB67_017098</name>
</gene>
<dbReference type="InterPro" id="IPR002885">
    <property type="entry name" value="PPR_rpt"/>
</dbReference>
<comment type="caution">
    <text evidence="3">The sequence shown here is derived from an EMBL/GenBank/DDBJ whole genome shotgun (WGS) entry which is preliminary data.</text>
</comment>
<dbReference type="PROSITE" id="PS51375">
    <property type="entry name" value="PPR"/>
    <property type="match status" value="1"/>
</dbReference>